<protein>
    <recommendedName>
        <fullName evidence="3">beta-glucosidase</fullName>
        <ecNumber evidence="3">3.2.1.21</ecNumber>
    </recommendedName>
</protein>
<keyword evidence="4" id="KW-0732">Signal</keyword>
<evidence type="ECO:0000256" key="6">
    <source>
        <dbReference type="ARBA" id="ARBA00023295"/>
    </source>
</evidence>
<keyword evidence="6" id="KW-0326">Glycosidase</keyword>
<name>V4H9V3_9EURY</name>
<keyword evidence="5" id="KW-0378">Hydrolase</keyword>
<evidence type="ECO:0000256" key="2">
    <source>
        <dbReference type="ARBA" id="ARBA00005336"/>
    </source>
</evidence>
<dbReference type="PANTHER" id="PTHR30620">
    <property type="entry name" value="PERIPLASMIC BETA-GLUCOSIDASE-RELATED"/>
    <property type="match status" value="1"/>
</dbReference>
<dbReference type="EMBL" id="ASGZ01000070">
    <property type="protein sequence ID" value="ESP86798.1"/>
    <property type="molecule type" value="Genomic_DNA"/>
</dbReference>
<dbReference type="InterPro" id="IPR013783">
    <property type="entry name" value="Ig-like_fold"/>
</dbReference>
<evidence type="ECO:0000313" key="8">
    <source>
        <dbReference type="EMBL" id="ESP86798.1"/>
    </source>
</evidence>
<dbReference type="AlphaFoldDB" id="V4H9V3"/>
<reference evidence="8 9" key="1">
    <citation type="journal article" date="2013" name="Genome Announc.">
        <title>Draft Genome Sequence of 'Candidatus Halobonum tyrrellensis' Strain G22, Isolated from the Hypersaline Waters of Lake Tyrrell, Australia.</title>
        <authorList>
            <person name="Ugalde J.A."/>
            <person name="Narasingarao P."/>
            <person name="Kuo S."/>
            <person name="Podell S."/>
            <person name="Allen E.E."/>
        </authorList>
    </citation>
    <scope>NUCLEOTIDE SEQUENCE [LARGE SCALE GENOMIC DNA]</scope>
    <source>
        <strain evidence="8 9">G22</strain>
    </source>
</reference>
<sequence length="736" mass="79276">MDLAKRVDDLLSRMTLGEKVGQLIGMYEGNFSGLASSPGGTQSIKDIQDAIREFKIGVSTPFGTGISSHNNVGVVARIANRLQKTAINETRLGIPLLIAIDALHGHANVEGGTVFPHNLGMAATWDPERVHQAARITATEMRATGATQNYAPMTNVARDPRWGRTYETYGESPHLVGELAAAEAAGLEYGSDGSGDPTEAVAATMKHFLDGSPVRGENAAPMDVSPTTLHRVFVPPFRRVVEEGVSAALVTNSAINGEPGHSSKQYLTTLLRGDLGFQGLIYSAWLGIGMLVEDHRTATTVSDAIRQAADAGVDVFSVGGPTYAGHLLEAVENGEISEDRIDESVRRVLEVKFRLGLFEHPFVDADRARRVLGRDEHRHAALECARHSMTLLKNEDVLPIDDSVDEVFVTGPNANSVDNLCGGWTVAQLDQEYGSTLVDGLTEVADGVDVRFEQGASIRDVTDLGPVRHGAERADLAVVALGENWYVHEFGPRDITGATGEFPTRSRLRLPEAQRRLLRTVTDTGVPTVLVLVSGRPVAVPDVVERADGVIMCYLPGLAGGRALAEILTGEVNPSGKLPITMPKSVGDLPSTHDRLPTPYPIGSDEHPSSYDPVFEFGHGLSYSDFEYRSLSVDSSGAKESGLIDVAVDVANRSERRGEEVVQVYARDLVSSRLTPVKELIAFDRVSLDPGETKRVELAVETHRLGVVRPDGSSVVEPGEFEVTVGELSKRFHIDD</sequence>
<dbReference type="InterPro" id="IPR036962">
    <property type="entry name" value="Glyco_hydro_3_N_sf"/>
</dbReference>
<feature type="domain" description="Fibronectin type III-like" evidence="7">
    <location>
        <begin position="660"/>
        <end position="729"/>
    </location>
</feature>
<evidence type="ECO:0000256" key="3">
    <source>
        <dbReference type="ARBA" id="ARBA00012744"/>
    </source>
</evidence>
<dbReference type="STRING" id="1324957.K933_16982"/>
<dbReference type="InterPro" id="IPR026891">
    <property type="entry name" value="Fn3-like"/>
</dbReference>
<dbReference type="PRINTS" id="PR00133">
    <property type="entry name" value="GLHYDRLASE3"/>
</dbReference>
<proteinExistence type="inferred from homology"/>
<dbReference type="EC" id="3.2.1.21" evidence="3"/>
<dbReference type="InterPro" id="IPR001764">
    <property type="entry name" value="Glyco_hydro_3_N"/>
</dbReference>
<comment type="similarity">
    <text evidence="2">Belongs to the glycosyl hydrolase 3 family.</text>
</comment>
<dbReference type="SUPFAM" id="SSF52279">
    <property type="entry name" value="Beta-D-glucan exohydrolase, C-terminal domain"/>
    <property type="match status" value="1"/>
</dbReference>
<dbReference type="GO" id="GO:0009251">
    <property type="term" value="P:glucan catabolic process"/>
    <property type="evidence" value="ECO:0007669"/>
    <property type="project" value="TreeGrafter"/>
</dbReference>
<keyword evidence="9" id="KW-1185">Reference proteome</keyword>
<dbReference type="Gene3D" id="2.60.40.10">
    <property type="entry name" value="Immunoglobulins"/>
    <property type="match status" value="1"/>
</dbReference>
<evidence type="ECO:0000256" key="5">
    <source>
        <dbReference type="ARBA" id="ARBA00022801"/>
    </source>
</evidence>
<dbReference type="InterPro" id="IPR002772">
    <property type="entry name" value="Glyco_hydro_3_C"/>
</dbReference>
<dbReference type="GO" id="GO:0008422">
    <property type="term" value="F:beta-glucosidase activity"/>
    <property type="evidence" value="ECO:0007669"/>
    <property type="project" value="UniProtKB-EC"/>
</dbReference>
<dbReference type="Pfam" id="PF14310">
    <property type="entry name" value="Fn3-like"/>
    <property type="match status" value="1"/>
</dbReference>
<dbReference type="Gene3D" id="3.40.50.1700">
    <property type="entry name" value="Glycoside hydrolase family 3 C-terminal domain"/>
    <property type="match status" value="1"/>
</dbReference>
<comment type="catalytic activity">
    <reaction evidence="1">
        <text>Hydrolysis of terminal, non-reducing beta-D-glucosyl residues with release of beta-D-glucose.</text>
        <dbReference type="EC" id="3.2.1.21"/>
    </reaction>
</comment>
<dbReference type="SMART" id="SM01217">
    <property type="entry name" value="Fn3_like"/>
    <property type="match status" value="1"/>
</dbReference>
<dbReference type="eggNOG" id="arCOG04634">
    <property type="taxonomic scope" value="Archaea"/>
</dbReference>
<evidence type="ECO:0000256" key="1">
    <source>
        <dbReference type="ARBA" id="ARBA00000448"/>
    </source>
</evidence>
<accession>V4H9V3</accession>
<dbReference type="Pfam" id="PF01915">
    <property type="entry name" value="Glyco_hydro_3_C"/>
    <property type="match status" value="1"/>
</dbReference>
<dbReference type="SUPFAM" id="SSF51445">
    <property type="entry name" value="(Trans)glycosidases"/>
    <property type="match status" value="1"/>
</dbReference>
<dbReference type="InterPro" id="IPR036881">
    <property type="entry name" value="Glyco_hydro_3_C_sf"/>
</dbReference>
<evidence type="ECO:0000313" key="9">
    <source>
        <dbReference type="Proteomes" id="UP000017840"/>
    </source>
</evidence>
<gene>
    <name evidence="8" type="ORF">K933_16982</name>
</gene>
<dbReference type="InterPro" id="IPR051915">
    <property type="entry name" value="Cellulose_Degrad_GH3"/>
</dbReference>
<dbReference type="Pfam" id="PF00933">
    <property type="entry name" value="Glyco_hydro_3"/>
    <property type="match status" value="1"/>
</dbReference>
<organism evidence="8 9">
    <name type="scientific">Candidatus Halobonum tyrrellensis G22</name>
    <dbReference type="NCBI Taxonomy" id="1324957"/>
    <lineage>
        <taxon>Archaea</taxon>
        <taxon>Methanobacteriati</taxon>
        <taxon>Methanobacteriota</taxon>
        <taxon>Stenosarchaea group</taxon>
        <taxon>Halobacteria</taxon>
        <taxon>Halobacteriales</taxon>
        <taxon>Haloferacaceae</taxon>
        <taxon>Candidatus Halobonum</taxon>
    </lineage>
</organism>
<evidence type="ECO:0000256" key="4">
    <source>
        <dbReference type="ARBA" id="ARBA00022729"/>
    </source>
</evidence>
<dbReference type="Gene3D" id="3.20.20.300">
    <property type="entry name" value="Glycoside hydrolase, family 3, N-terminal domain"/>
    <property type="match status" value="1"/>
</dbReference>
<evidence type="ECO:0000259" key="7">
    <source>
        <dbReference type="SMART" id="SM01217"/>
    </source>
</evidence>
<dbReference type="InterPro" id="IPR017853">
    <property type="entry name" value="GH"/>
</dbReference>
<dbReference type="PANTHER" id="PTHR30620:SF16">
    <property type="entry name" value="LYSOSOMAL BETA GLUCOSIDASE"/>
    <property type="match status" value="1"/>
</dbReference>
<dbReference type="Proteomes" id="UP000017840">
    <property type="component" value="Unassembled WGS sequence"/>
</dbReference>
<comment type="caution">
    <text evidence="8">The sequence shown here is derived from an EMBL/GenBank/DDBJ whole genome shotgun (WGS) entry which is preliminary data.</text>
</comment>